<keyword evidence="2" id="KW-1185">Reference proteome</keyword>
<sequence>MFKRGKSEEEKSYTNKPTPKIWLNQEAAHSDPLSLKYTPTSLLDSKLTKNYITVELRLAPILDYCSGIWGFSRSLNIESVQHRALRYFLGVHRFTPILSLQGESGWVPAYCRHQLNAIRFWNRLITMSDDRLTKKVFVWDKEQSNRSNWSNNMKRLFDSLDLADVYDNCAIYDLAQVESRIYRNFVNTWHEDLQNISKLRTYRVIKHDFQTEPYIIMDLPKPERSVMAMLRCGILPLRIETGRYSGEPVEERICNFCDKNDVEDERHFIFHCSLYETIRNNFLVKIESQNISTFDDNFFS</sequence>
<reference evidence="1" key="1">
    <citation type="submission" date="2019-08" db="EMBL/GenBank/DDBJ databases">
        <title>The improved chromosome-level genome for the pearl oyster Pinctada fucata martensii using PacBio sequencing and Hi-C.</title>
        <authorList>
            <person name="Zheng Z."/>
        </authorList>
    </citation>
    <scope>NUCLEOTIDE SEQUENCE</scope>
    <source>
        <strain evidence="1">ZZ-2019</strain>
        <tissue evidence="1">Adductor muscle</tissue>
    </source>
</reference>
<organism evidence="1 2">
    <name type="scientific">Pinctada imbricata</name>
    <name type="common">Atlantic pearl-oyster</name>
    <name type="synonym">Pinctada martensii</name>
    <dbReference type="NCBI Taxonomy" id="66713"/>
    <lineage>
        <taxon>Eukaryota</taxon>
        <taxon>Metazoa</taxon>
        <taxon>Spiralia</taxon>
        <taxon>Lophotrochozoa</taxon>
        <taxon>Mollusca</taxon>
        <taxon>Bivalvia</taxon>
        <taxon>Autobranchia</taxon>
        <taxon>Pteriomorphia</taxon>
        <taxon>Pterioida</taxon>
        <taxon>Pterioidea</taxon>
        <taxon>Pteriidae</taxon>
        <taxon>Pinctada</taxon>
    </lineage>
</organism>
<accession>A0AA88XTQ5</accession>
<protein>
    <submittedName>
        <fullName evidence="1">Uncharacterized protein</fullName>
    </submittedName>
</protein>
<proteinExistence type="predicted"/>
<comment type="caution">
    <text evidence="1">The sequence shown here is derived from an EMBL/GenBank/DDBJ whole genome shotgun (WGS) entry which is preliminary data.</text>
</comment>
<evidence type="ECO:0000313" key="1">
    <source>
        <dbReference type="EMBL" id="KAK3092266.1"/>
    </source>
</evidence>
<name>A0AA88XTQ5_PINIB</name>
<gene>
    <name evidence="1" type="ORF">FSP39_000496</name>
</gene>
<evidence type="ECO:0000313" key="2">
    <source>
        <dbReference type="Proteomes" id="UP001186944"/>
    </source>
</evidence>
<dbReference type="AlphaFoldDB" id="A0AA88XTQ5"/>
<dbReference type="EMBL" id="VSWD01000009">
    <property type="protein sequence ID" value="KAK3092266.1"/>
    <property type="molecule type" value="Genomic_DNA"/>
</dbReference>
<dbReference type="Proteomes" id="UP001186944">
    <property type="component" value="Unassembled WGS sequence"/>
</dbReference>